<evidence type="ECO:0000256" key="1">
    <source>
        <dbReference type="ARBA" id="ARBA00022801"/>
    </source>
</evidence>
<dbReference type="RefSeq" id="WP_345147134.1">
    <property type="nucleotide sequence ID" value="NZ_BAABDU010000011.1"/>
</dbReference>
<dbReference type="InterPro" id="IPR000086">
    <property type="entry name" value="NUDIX_hydrolase_dom"/>
</dbReference>
<dbReference type="PANTHER" id="PTHR21340">
    <property type="entry name" value="DIADENOSINE 5,5-P1,P4-TETRAPHOSPHATE PYROPHOSPHOHYDROLASE MUTT"/>
    <property type="match status" value="1"/>
</dbReference>
<dbReference type="PROSITE" id="PS51462">
    <property type="entry name" value="NUDIX"/>
    <property type="match status" value="1"/>
</dbReference>
<dbReference type="PANTHER" id="PTHR21340:SF0">
    <property type="entry name" value="BIS(5'-NUCLEOSYL)-TETRAPHOSPHATASE [ASYMMETRICAL]"/>
    <property type="match status" value="1"/>
</dbReference>
<sequence length="165" mass="19272">MKQSAGILAYKFVDKTIFFLLVHPGGPFWKNKDLESWSIPKGEFTEEEDPLEAAIREFKEETGFEVDGDFIKLEYVKLKSGKTVHAWAVEFDLDQTLIKSNNFEMEWPPKSGKLQSFPEIDRAEWFQSAEAIKKINPAQADFIVLKSLLHFKNTQFYKIFLYFTF</sequence>
<dbReference type="Proteomes" id="UP001500748">
    <property type="component" value="Unassembled WGS sequence"/>
</dbReference>
<feature type="domain" description="Nudix hydrolase" evidence="2">
    <location>
        <begin position="1"/>
        <end position="150"/>
    </location>
</feature>
<proteinExistence type="predicted"/>
<evidence type="ECO:0000313" key="3">
    <source>
        <dbReference type="EMBL" id="GAA3783438.1"/>
    </source>
</evidence>
<keyword evidence="4" id="KW-1185">Reference proteome</keyword>
<keyword evidence="1" id="KW-0378">Hydrolase</keyword>
<name>A0ABP7H6F8_9FLAO</name>
<dbReference type="Pfam" id="PF00293">
    <property type="entry name" value="NUDIX"/>
    <property type="match status" value="1"/>
</dbReference>
<dbReference type="EMBL" id="BAABDU010000011">
    <property type="protein sequence ID" value="GAA3783438.1"/>
    <property type="molecule type" value="Genomic_DNA"/>
</dbReference>
<comment type="caution">
    <text evidence="3">The sequence shown here is derived from an EMBL/GenBank/DDBJ whole genome shotgun (WGS) entry which is preliminary data.</text>
</comment>
<dbReference type="Gene3D" id="3.90.79.10">
    <property type="entry name" value="Nucleoside Triphosphate Pyrophosphohydrolase"/>
    <property type="match status" value="1"/>
</dbReference>
<gene>
    <name evidence="3" type="ORF">GCM10022423_45360</name>
</gene>
<protein>
    <submittedName>
        <fullName evidence="3">NUDIX domain-containing protein</fullName>
    </submittedName>
</protein>
<dbReference type="SUPFAM" id="SSF55811">
    <property type="entry name" value="Nudix"/>
    <property type="match status" value="1"/>
</dbReference>
<dbReference type="PROSITE" id="PS00893">
    <property type="entry name" value="NUDIX_BOX"/>
    <property type="match status" value="1"/>
</dbReference>
<dbReference type="InterPro" id="IPR051325">
    <property type="entry name" value="Nudix_hydrolase_domain"/>
</dbReference>
<dbReference type="CDD" id="cd04662">
    <property type="entry name" value="NUDIX_Hydrolase"/>
    <property type="match status" value="1"/>
</dbReference>
<dbReference type="InterPro" id="IPR015797">
    <property type="entry name" value="NUDIX_hydrolase-like_dom_sf"/>
</dbReference>
<dbReference type="InterPro" id="IPR020084">
    <property type="entry name" value="NUDIX_hydrolase_CS"/>
</dbReference>
<accession>A0ABP7H6F8</accession>
<evidence type="ECO:0000259" key="2">
    <source>
        <dbReference type="PROSITE" id="PS51462"/>
    </source>
</evidence>
<reference evidence="4" key="1">
    <citation type="journal article" date="2019" name="Int. J. Syst. Evol. Microbiol.">
        <title>The Global Catalogue of Microorganisms (GCM) 10K type strain sequencing project: providing services to taxonomists for standard genome sequencing and annotation.</title>
        <authorList>
            <consortium name="The Broad Institute Genomics Platform"/>
            <consortium name="The Broad Institute Genome Sequencing Center for Infectious Disease"/>
            <person name="Wu L."/>
            <person name="Ma J."/>
        </authorList>
    </citation>
    <scope>NUCLEOTIDE SEQUENCE [LARGE SCALE GENOMIC DNA]</scope>
    <source>
        <strain evidence="4">JCM 17337</strain>
    </source>
</reference>
<evidence type="ECO:0000313" key="4">
    <source>
        <dbReference type="Proteomes" id="UP001500748"/>
    </source>
</evidence>
<organism evidence="3 4">
    <name type="scientific">Flavobacterium ginsengiterrae</name>
    <dbReference type="NCBI Taxonomy" id="871695"/>
    <lineage>
        <taxon>Bacteria</taxon>
        <taxon>Pseudomonadati</taxon>
        <taxon>Bacteroidota</taxon>
        <taxon>Flavobacteriia</taxon>
        <taxon>Flavobacteriales</taxon>
        <taxon>Flavobacteriaceae</taxon>
        <taxon>Flavobacterium</taxon>
    </lineage>
</organism>